<protein>
    <submittedName>
        <fullName evidence="2">Uncharacterized protein</fullName>
    </submittedName>
</protein>
<organism evidence="2 3">
    <name type="scientific">Ramularia collo-cygni</name>
    <dbReference type="NCBI Taxonomy" id="112498"/>
    <lineage>
        <taxon>Eukaryota</taxon>
        <taxon>Fungi</taxon>
        <taxon>Dikarya</taxon>
        <taxon>Ascomycota</taxon>
        <taxon>Pezizomycotina</taxon>
        <taxon>Dothideomycetes</taxon>
        <taxon>Dothideomycetidae</taxon>
        <taxon>Mycosphaerellales</taxon>
        <taxon>Mycosphaerellaceae</taxon>
        <taxon>Ramularia</taxon>
    </lineage>
</organism>
<dbReference type="InterPro" id="IPR057394">
    <property type="entry name" value="PIGBOS1"/>
</dbReference>
<feature type="region of interest" description="Disordered" evidence="1">
    <location>
        <begin position="84"/>
        <end position="109"/>
    </location>
</feature>
<evidence type="ECO:0000256" key="1">
    <source>
        <dbReference type="SAM" id="MobiDB-lite"/>
    </source>
</evidence>
<dbReference type="GeneID" id="35598316"/>
<dbReference type="RefSeq" id="XP_023624168.1">
    <property type="nucleotide sequence ID" value="XM_023768400.1"/>
</dbReference>
<gene>
    <name evidence="2" type="ORF">RCC_03109</name>
</gene>
<reference evidence="2 3" key="1">
    <citation type="submission" date="2016-03" db="EMBL/GenBank/DDBJ databases">
        <authorList>
            <person name="Ploux O."/>
        </authorList>
    </citation>
    <scope>NUCLEOTIDE SEQUENCE [LARGE SCALE GENOMIC DNA]</scope>
    <source>
        <strain evidence="2 3">URUG2</strain>
    </source>
</reference>
<dbReference type="Pfam" id="PF23670">
    <property type="entry name" value="PIGBOS1"/>
    <property type="match status" value="1"/>
</dbReference>
<sequence>MRGRGFNAIGLIGATVCGVATAYTALQPALEEQQLAKEGTFGVQHNTVKDSETAISQAIQSDLKEAKEELTNAQKGGFAWGIRQMLFGGPSPRDRNSQPDKEDGQPRTG</sequence>
<proteinExistence type="predicted"/>
<evidence type="ECO:0000313" key="3">
    <source>
        <dbReference type="Proteomes" id="UP000225277"/>
    </source>
</evidence>
<name>A0A2D3UTL6_9PEZI</name>
<dbReference type="AlphaFoldDB" id="A0A2D3UTL6"/>
<feature type="compositionally biased region" description="Basic and acidic residues" evidence="1">
    <location>
        <begin position="92"/>
        <end position="109"/>
    </location>
</feature>
<dbReference type="Proteomes" id="UP000225277">
    <property type="component" value="Unassembled WGS sequence"/>
</dbReference>
<accession>A0A2D3UTL6</accession>
<dbReference type="OrthoDB" id="3909395at2759"/>
<dbReference type="EMBL" id="FJUY01000003">
    <property type="protein sequence ID" value="CZT17275.1"/>
    <property type="molecule type" value="Genomic_DNA"/>
</dbReference>
<keyword evidence="3" id="KW-1185">Reference proteome</keyword>
<evidence type="ECO:0000313" key="2">
    <source>
        <dbReference type="EMBL" id="CZT17275.1"/>
    </source>
</evidence>